<protein>
    <submittedName>
        <fullName evidence="3">Uncharacterized protein</fullName>
    </submittedName>
</protein>
<dbReference type="EMBL" id="MU155187">
    <property type="protein sequence ID" value="KAF9480903.1"/>
    <property type="molecule type" value="Genomic_DNA"/>
</dbReference>
<keyword evidence="1" id="KW-0472">Membrane</keyword>
<dbReference type="AlphaFoldDB" id="A0A9P5Z3T4"/>
<reference evidence="3" key="1">
    <citation type="submission" date="2020-11" db="EMBL/GenBank/DDBJ databases">
        <authorList>
            <consortium name="DOE Joint Genome Institute"/>
            <person name="Ahrendt S."/>
            <person name="Riley R."/>
            <person name="Andreopoulos W."/>
            <person name="Labutti K."/>
            <person name="Pangilinan J."/>
            <person name="Ruiz-Duenas F.J."/>
            <person name="Barrasa J.M."/>
            <person name="Sanchez-Garcia M."/>
            <person name="Camarero S."/>
            <person name="Miyauchi S."/>
            <person name="Serrano A."/>
            <person name="Linde D."/>
            <person name="Babiker R."/>
            <person name="Drula E."/>
            <person name="Ayuso-Fernandez I."/>
            <person name="Pacheco R."/>
            <person name="Padilla G."/>
            <person name="Ferreira P."/>
            <person name="Barriuso J."/>
            <person name="Kellner H."/>
            <person name="Castanera R."/>
            <person name="Alfaro M."/>
            <person name="Ramirez L."/>
            <person name="Pisabarro A.G."/>
            <person name="Kuo A."/>
            <person name="Tritt A."/>
            <person name="Lipzen A."/>
            <person name="He G."/>
            <person name="Yan M."/>
            <person name="Ng V."/>
            <person name="Cullen D."/>
            <person name="Martin F."/>
            <person name="Rosso M.-N."/>
            <person name="Henrissat B."/>
            <person name="Hibbett D."/>
            <person name="Martinez A.T."/>
            <person name="Grigoriev I.V."/>
        </authorList>
    </citation>
    <scope>NUCLEOTIDE SEQUENCE</scope>
    <source>
        <strain evidence="3">CIRM-BRFM 674</strain>
    </source>
</reference>
<keyword evidence="2" id="KW-0732">Signal</keyword>
<gene>
    <name evidence="3" type="ORF">BDN70DRAFT_893827</name>
</gene>
<keyword evidence="1" id="KW-1133">Transmembrane helix</keyword>
<feature type="transmembrane region" description="Helical" evidence="1">
    <location>
        <begin position="162"/>
        <end position="181"/>
    </location>
</feature>
<accession>A0A9P5Z3T4</accession>
<dbReference type="Proteomes" id="UP000807469">
    <property type="component" value="Unassembled WGS sequence"/>
</dbReference>
<sequence length="209" mass="21285">MFARSFTLLVSLFCATASLASPVPSAAGLVLPTGLTSLAAPSLPFPTPGAGVVPRAQVTLPQLVQNLVTNVTPCIDHLKLAVEDQVNVDVELVKTSLNSVVVVLGATVSDLKAFLAGPIEYVEETASVQGIVGLLGPVLSALFTVLVLVAKFIATSPVGTTLAVLVGTITSLVGQIVLLLLQIAPVLLAPILSIVAGLPLKEVLAIVTV</sequence>
<keyword evidence="1" id="KW-0812">Transmembrane</keyword>
<feature type="signal peptide" evidence="2">
    <location>
        <begin position="1"/>
        <end position="20"/>
    </location>
</feature>
<evidence type="ECO:0000313" key="4">
    <source>
        <dbReference type="Proteomes" id="UP000807469"/>
    </source>
</evidence>
<evidence type="ECO:0000313" key="3">
    <source>
        <dbReference type="EMBL" id="KAF9480903.1"/>
    </source>
</evidence>
<feature type="chain" id="PRO_5040146703" evidence="2">
    <location>
        <begin position="21"/>
        <end position="209"/>
    </location>
</feature>
<organism evidence="3 4">
    <name type="scientific">Pholiota conissans</name>
    <dbReference type="NCBI Taxonomy" id="109636"/>
    <lineage>
        <taxon>Eukaryota</taxon>
        <taxon>Fungi</taxon>
        <taxon>Dikarya</taxon>
        <taxon>Basidiomycota</taxon>
        <taxon>Agaricomycotina</taxon>
        <taxon>Agaricomycetes</taxon>
        <taxon>Agaricomycetidae</taxon>
        <taxon>Agaricales</taxon>
        <taxon>Agaricineae</taxon>
        <taxon>Strophariaceae</taxon>
        <taxon>Pholiota</taxon>
    </lineage>
</organism>
<evidence type="ECO:0000256" key="1">
    <source>
        <dbReference type="SAM" id="Phobius"/>
    </source>
</evidence>
<feature type="transmembrane region" description="Helical" evidence="1">
    <location>
        <begin position="131"/>
        <end position="150"/>
    </location>
</feature>
<keyword evidence="4" id="KW-1185">Reference proteome</keyword>
<evidence type="ECO:0000256" key="2">
    <source>
        <dbReference type="SAM" id="SignalP"/>
    </source>
</evidence>
<comment type="caution">
    <text evidence="3">The sequence shown here is derived from an EMBL/GenBank/DDBJ whole genome shotgun (WGS) entry which is preliminary data.</text>
</comment>
<proteinExistence type="predicted"/>
<name>A0A9P5Z3T4_9AGAR</name>